<evidence type="ECO:0000313" key="2">
    <source>
        <dbReference type="Proteomes" id="UP000054279"/>
    </source>
</evidence>
<gene>
    <name evidence="1" type="ORF">M422DRAFT_253412</name>
</gene>
<protein>
    <submittedName>
        <fullName evidence="1">Uncharacterized protein</fullName>
    </submittedName>
</protein>
<sequence length="85" mass="9730">MPRRAIEAPGVSADIYEAAGEEVYTRKKKKLTTVTRPQRLQEAQIPRGQQIRELEDNLEPEYFVPPAREEAAELSHESGKYAVYQ</sequence>
<proteinExistence type="predicted"/>
<organism evidence="1 2">
    <name type="scientific">Sphaerobolus stellatus (strain SS14)</name>
    <dbReference type="NCBI Taxonomy" id="990650"/>
    <lineage>
        <taxon>Eukaryota</taxon>
        <taxon>Fungi</taxon>
        <taxon>Dikarya</taxon>
        <taxon>Basidiomycota</taxon>
        <taxon>Agaricomycotina</taxon>
        <taxon>Agaricomycetes</taxon>
        <taxon>Phallomycetidae</taxon>
        <taxon>Geastrales</taxon>
        <taxon>Sphaerobolaceae</taxon>
        <taxon>Sphaerobolus</taxon>
    </lineage>
</organism>
<dbReference type="AlphaFoldDB" id="A0A0C9V880"/>
<dbReference type="Proteomes" id="UP000054279">
    <property type="component" value="Unassembled WGS sequence"/>
</dbReference>
<accession>A0A0C9V880</accession>
<dbReference type="EMBL" id="KN837124">
    <property type="protein sequence ID" value="KIJ43214.1"/>
    <property type="molecule type" value="Genomic_DNA"/>
</dbReference>
<dbReference type="HOGENOM" id="CLU_2514097_0_0_1"/>
<name>A0A0C9V880_SPHS4</name>
<evidence type="ECO:0000313" key="1">
    <source>
        <dbReference type="EMBL" id="KIJ43214.1"/>
    </source>
</evidence>
<reference evidence="1 2" key="1">
    <citation type="submission" date="2014-06" db="EMBL/GenBank/DDBJ databases">
        <title>Evolutionary Origins and Diversification of the Mycorrhizal Mutualists.</title>
        <authorList>
            <consortium name="DOE Joint Genome Institute"/>
            <consortium name="Mycorrhizal Genomics Consortium"/>
            <person name="Kohler A."/>
            <person name="Kuo A."/>
            <person name="Nagy L.G."/>
            <person name="Floudas D."/>
            <person name="Copeland A."/>
            <person name="Barry K.W."/>
            <person name="Cichocki N."/>
            <person name="Veneault-Fourrey C."/>
            <person name="LaButti K."/>
            <person name="Lindquist E.A."/>
            <person name="Lipzen A."/>
            <person name="Lundell T."/>
            <person name="Morin E."/>
            <person name="Murat C."/>
            <person name="Riley R."/>
            <person name="Ohm R."/>
            <person name="Sun H."/>
            <person name="Tunlid A."/>
            <person name="Henrissat B."/>
            <person name="Grigoriev I.V."/>
            <person name="Hibbett D.S."/>
            <person name="Martin F."/>
        </authorList>
    </citation>
    <scope>NUCLEOTIDE SEQUENCE [LARGE SCALE GENOMIC DNA]</scope>
    <source>
        <strain evidence="1 2">SS14</strain>
    </source>
</reference>
<keyword evidence="2" id="KW-1185">Reference proteome</keyword>